<dbReference type="Pfam" id="PF00309">
    <property type="entry name" value="Sigma54_AID"/>
    <property type="match status" value="1"/>
</dbReference>
<protein>
    <submittedName>
        <fullName evidence="12">RNA polymerase RpoN-/SigL-like sigma 54 subunit</fullName>
    </submittedName>
</protein>
<dbReference type="Pfam" id="PF04963">
    <property type="entry name" value="Sigma54_CBD"/>
    <property type="match status" value="1"/>
</dbReference>
<evidence type="ECO:0000256" key="8">
    <source>
        <dbReference type="ARBA" id="ARBA00023163"/>
    </source>
</evidence>
<evidence type="ECO:0000256" key="4">
    <source>
        <dbReference type="ARBA" id="ARBA00022695"/>
    </source>
</evidence>
<evidence type="ECO:0000256" key="2">
    <source>
        <dbReference type="ARBA" id="ARBA00022478"/>
    </source>
</evidence>
<feature type="domain" description="RNA polymerase sigma factor 54 DNA-binding" evidence="10">
    <location>
        <begin position="325"/>
        <end position="482"/>
    </location>
</feature>
<dbReference type="PROSITE" id="PS50044">
    <property type="entry name" value="SIGMA54_3"/>
    <property type="match status" value="1"/>
</dbReference>
<dbReference type="InterPro" id="IPR000394">
    <property type="entry name" value="RNA_pol_sigma_54"/>
</dbReference>
<evidence type="ECO:0000256" key="5">
    <source>
        <dbReference type="ARBA" id="ARBA00023015"/>
    </source>
</evidence>
<dbReference type="NCBIfam" id="TIGR02395">
    <property type="entry name" value="rpoN_sigma"/>
    <property type="match status" value="1"/>
</dbReference>
<dbReference type="GO" id="GO:0006352">
    <property type="term" value="P:DNA-templated transcription initiation"/>
    <property type="evidence" value="ECO:0007669"/>
    <property type="project" value="InterPro"/>
</dbReference>
<dbReference type="GO" id="GO:0001216">
    <property type="term" value="F:DNA-binding transcription activator activity"/>
    <property type="evidence" value="ECO:0007669"/>
    <property type="project" value="InterPro"/>
</dbReference>
<feature type="region of interest" description="Disordered" evidence="9">
    <location>
        <begin position="41"/>
        <end position="78"/>
    </location>
</feature>
<dbReference type="Proteomes" id="UP000245462">
    <property type="component" value="Unassembled WGS sequence"/>
</dbReference>
<dbReference type="GeneID" id="94550867"/>
<evidence type="ECO:0000256" key="1">
    <source>
        <dbReference type="ARBA" id="ARBA00008798"/>
    </source>
</evidence>
<accession>A0A2U1FCH3</accession>
<dbReference type="OrthoDB" id="9814402at2"/>
<dbReference type="InterPro" id="IPR038709">
    <property type="entry name" value="RpoN_core-bd_sf"/>
</dbReference>
<dbReference type="InterPro" id="IPR007634">
    <property type="entry name" value="RNA_pol_sigma_54_DNA-bd"/>
</dbReference>
<evidence type="ECO:0000259" key="11">
    <source>
        <dbReference type="Pfam" id="PF04963"/>
    </source>
</evidence>
<dbReference type="PANTHER" id="PTHR32248:SF4">
    <property type="entry name" value="RNA POLYMERASE SIGMA-54 FACTOR"/>
    <property type="match status" value="1"/>
</dbReference>
<sequence>MLKQTLSQKQQQGFTAMQIQQIKLLELPALELEERIQKELEVNPALEEGLPDDEGRDDSERLDDETMPDGDADILLGDYRNEDDIPDYKLREWQDRNSRREEIPFSAGAPSINDRLVEQLKYLPLTERQQQLAPYIIGNIDEDGYLHRGTEELLDDLAFRAGIDADAAEVEEVIGLVQSLDPPGICARDLRECLMLQLQRLPDTSARTTAMYILSRQYDDFLNKRFDRIREEAALSDAEMKEVFDLIMQLNPKPANGWGDDAEAAMIRVHPDFIVERLGEDLLVSLTAGGDVQPLRVNPAYREMLEDYRSSAKNRSRERRETLLFVRQKVEQARWFIDGIRQRREAMQRTMEAIVRMQEDYFRSGELSDLRPMGMKDVADMTGYDVSTISRVSSSKYVQTDFGVFPLKYFFSDATTNDQGEEVSTRMVKQLLAEIIETEDKAAPLTDTDLTEALAEKGYQLARRTVAKYREQLGYPVARMRREVV</sequence>
<keyword evidence="6" id="KW-0731">Sigma factor</keyword>
<dbReference type="PIRSF" id="PIRSF000774">
    <property type="entry name" value="RpoN"/>
    <property type="match status" value="1"/>
</dbReference>
<feature type="compositionally biased region" description="Acidic residues" evidence="9">
    <location>
        <begin position="49"/>
        <end position="72"/>
    </location>
</feature>
<feature type="domain" description="RNA polymerase sigma factor 54 core-binding" evidence="11">
    <location>
        <begin position="105"/>
        <end position="301"/>
    </location>
</feature>
<evidence type="ECO:0000256" key="6">
    <source>
        <dbReference type="ARBA" id="ARBA00023082"/>
    </source>
</evidence>
<dbReference type="InterPro" id="IPR007046">
    <property type="entry name" value="RNA_pol_sigma_54_core-bd"/>
</dbReference>
<keyword evidence="5" id="KW-0805">Transcription regulation</keyword>
<dbReference type="PROSITE" id="PS00718">
    <property type="entry name" value="SIGMA54_2"/>
    <property type="match status" value="1"/>
</dbReference>
<dbReference type="GO" id="GO:0016987">
    <property type="term" value="F:sigma factor activity"/>
    <property type="evidence" value="ECO:0007669"/>
    <property type="project" value="UniProtKB-KW"/>
</dbReference>
<dbReference type="Gene3D" id="1.10.10.1330">
    <property type="entry name" value="RNA polymerase sigma-54 factor, core-binding domain"/>
    <property type="match status" value="1"/>
</dbReference>
<dbReference type="Gene3D" id="1.10.10.60">
    <property type="entry name" value="Homeodomain-like"/>
    <property type="match status" value="1"/>
</dbReference>
<keyword evidence="7" id="KW-0238">DNA-binding</keyword>
<organism evidence="12 13">
    <name type="scientific">Porphyromonas loveana</name>
    <dbReference type="NCBI Taxonomy" id="1884669"/>
    <lineage>
        <taxon>Bacteria</taxon>
        <taxon>Pseudomonadati</taxon>
        <taxon>Bacteroidota</taxon>
        <taxon>Bacteroidia</taxon>
        <taxon>Bacteroidales</taxon>
        <taxon>Porphyromonadaceae</taxon>
        <taxon>Porphyromonas</taxon>
    </lineage>
</organism>
<keyword evidence="3" id="KW-0808">Transferase</keyword>
<evidence type="ECO:0000313" key="12">
    <source>
        <dbReference type="EMBL" id="PVZ09901.1"/>
    </source>
</evidence>
<dbReference type="Pfam" id="PF04552">
    <property type="entry name" value="Sigma54_DBD"/>
    <property type="match status" value="1"/>
</dbReference>
<evidence type="ECO:0000313" key="13">
    <source>
        <dbReference type="Proteomes" id="UP000245462"/>
    </source>
</evidence>
<dbReference type="PANTHER" id="PTHR32248">
    <property type="entry name" value="RNA POLYMERASE SIGMA-54 FACTOR"/>
    <property type="match status" value="1"/>
</dbReference>
<dbReference type="AlphaFoldDB" id="A0A2U1FCH3"/>
<keyword evidence="4" id="KW-0548">Nucleotidyltransferase</keyword>
<dbReference type="GO" id="GO:0000428">
    <property type="term" value="C:DNA-directed RNA polymerase complex"/>
    <property type="evidence" value="ECO:0007669"/>
    <property type="project" value="UniProtKB-KW"/>
</dbReference>
<dbReference type="RefSeq" id="WP_116679396.1">
    <property type="nucleotide sequence ID" value="NZ_JBHBJL010000155.1"/>
</dbReference>
<dbReference type="PRINTS" id="PR00045">
    <property type="entry name" value="SIGMA54FCT"/>
</dbReference>
<dbReference type="GO" id="GO:0003677">
    <property type="term" value="F:DNA binding"/>
    <property type="evidence" value="ECO:0007669"/>
    <property type="project" value="UniProtKB-KW"/>
</dbReference>
<dbReference type="EMBL" id="QEKY01000008">
    <property type="protein sequence ID" value="PVZ09901.1"/>
    <property type="molecule type" value="Genomic_DNA"/>
</dbReference>
<comment type="caution">
    <text evidence="12">The sequence shown here is derived from an EMBL/GenBank/DDBJ whole genome shotgun (WGS) entry which is preliminary data.</text>
</comment>
<evidence type="ECO:0000256" key="9">
    <source>
        <dbReference type="SAM" id="MobiDB-lite"/>
    </source>
</evidence>
<keyword evidence="13" id="KW-1185">Reference proteome</keyword>
<comment type="similarity">
    <text evidence="1">Belongs to the sigma-54 factor family.</text>
</comment>
<evidence type="ECO:0000259" key="10">
    <source>
        <dbReference type="Pfam" id="PF04552"/>
    </source>
</evidence>
<gene>
    <name evidence="12" type="ORF">C7382_10890</name>
</gene>
<reference evidence="12 13" key="1">
    <citation type="submission" date="2018-04" db="EMBL/GenBank/DDBJ databases">
        <title>Genomic Encyclopedia of Type Strains, Phase IV (KMG-IV): sequencing the most valuable type-strain genomes for metagenomic binning, comparative biology and taxonomic classification.</title>
        <authorList>
            <person name="Goeker M."/>
        </authorList>
    </citation>
    <scope>NUCLEOTIDE SEQUENCE [LARGE SCALE GENOMIC DNA]</scope>
    <source>
        <strain evidence="12 13">DSM 28520</strain>
    </source>
</reference>
<keyword evidence="2" id="KW-0240">DNA-directed RNA polymerase</keyword>
<proteinExistence type="inferred from homology"/>
<evidence type="ECO:0000256" key="7">
    <source>
        <dbReference type="ARBA" id="ARBA00023125"/>
    </source>
</evidence>
<evidence type="ECO:0000256" key="3">
    <source>
        <dbReference type="ARBA" id="ARBA00022679"/>
    </source>
</evidence>
<name>A0A2U1FCH3_9PORP</name>
<dbReference type="GO" id="GO:0016779">
    <property type="term" value="F:nucleotidyltransferase activity"/>
    <property type="evidence" value="ECO:0007669"/>
    <property type="project" value="UniProtKB-KW"/>
</dbReference>
<keyword evidence="8" id="KW-0804">Transcription</keyword>